<dbReference type="Proteomes" id="UP001227964">
    <property type="component" value="Unassembled WGS sequence"/>
</dbReference>
<sequence length="131" mass="14185">MSMHRTYRSAVAVFFFSVMTLLASPAAFSQSDAVAKVAGILSEMQHFPSDAQKESLAAISNDSSHSDAIRTIATAVRNIQHKAQPDDVSALKEVRDSASASEAEKQLASIVLDFHHQPSDQAKEKLKNLAM</sequence>
<keyword evidence="3" id="KW-1185">Reference proteome</keyword>
<organism evidence="2 3">
    <name type="scientific">Marinobacter azerbaijanicus</name>
    <dbReference type="NCBI Taxonomy" id="3050455"/>
    <lineage>
        <taxon>Bacteria</taxon>
        <taxon>Pseudomonadati</taxon>
        <taxon>Pseudomonadota</taxon>
        <taxon>Gammaproteobacteria</taxon>
        <taxon>Pseudomonadales</taxon>
        <taxon>Marinobacteraceae</taxon>
        <taxon>Marinobacter</taxon>
    </lineage>
</organism>
<dbReference type="RefSeq" id="WP_285391880.1">
    <property type="nucleotide sequence ID" value="NZ_JASSVS010000008.1"/>
</dbReference>
<proteinExistence type="predicted"/>
<feature type="signal peptide" evidence="1">
    <location>
        <begin position="1"/>
        <end position="23"/>
    </location>
</feature>
<comment type="caution">
    <text evidence="2">The sequence shown here is derived from an EMBL/GenBank/DDBJ whole genome shotgun (WGS) entry which is preliminary data.</text>
</comment>
<name>A0ABT7IER9_9GAMM</name>
<protein>
    <recommendedName>
        <fullName evidence="4">DUF4168 domain-containing protein</fullName>
    </recommendedName>
</protein>
<reference evidence="2 3" key="1">
    <citation type="submission" date="2023-06" db="EMBL/GenBank/DDBJ databases">
        <title>Marinobacter azerbaijanicus a moderately halophilic, isolated from Urmia Lake in Azerbaijan region of Iran.</title>
        <authorList>
            <person name="Sanchez-Porro C."/>
            <person name="Aghdam E.M."/>
            <person name="Saheb S.M."/>
            <person name="Tarhriz V."/>
            <person name="Kazemi E."/>
            <person name="Ammozegar M.A."/>
            <person name="Ventosa A."/>
            <person name="Hejazi M.S."/>
        </authorList>
    </citation>
    <scope>NUCLEOTIDE SEQUENCE [LARGE SCALE GENOMIC DNA]</scope>
    <source>
        <strain evidence="2 3">TBZ242</strain>
    </source>
</reference>
<accession>A0ABT7IER9</accession>
<evidence type="ECO:0000313" key="3">
    <source>
        <dbReference type="Proteomes" id="UP001227964"/>
    </source>
</evidence>
<evidence type="ECO:0000256" key="1">
    <source>
        <dbReference type="SAM" id="SignalP"/>
    </source>
</evidence>
<evidence type="ECO:0000313" key="2">
    <source>
        <dbReference type="EMBL" id="MDL0432654.1"/>
    </source>
</evidence>
<dbReference type="EMBL" id="JASSVS010000008">
    <property type="protein sequence ID" value="MDL0432654.1"/>
    <property type="molecule type" value="Genomic_DNA"/>
</dbReference>
<feature type="chain" id="PRO_5046548585" description="DUF4168 domain-containing protein" evidence="1">
    <location>
        <begin position="24"/>
        <end position="131"/>
    </location>
</feature>
<keyword evidence="1" id="KW-0732">Signal</keyword>
<evidence type="ECO:0008006" key="4">
    <source>
        <dbReference type="Google" id="ProtNLM"/>
    </source>
</evidence>
<gene>
    <name evidence="2" type="ORF">QPM17_16050</name>
</gene>